<dbReference type="CDD" id="cd18722">
    <property type="entry name" value="PIN_NicB-like"/>
    <property type="match status" value="1"/>
</dbReference>
<dbReference type="InterPro" id="IPR021139">
    <property type="entry name" value="NYN"/>
</dbReference>
<accession>A0A502I6T8</accession>
<gene>
    <name evidence="2" type="ORF">EAH78_00225</name>
</gene>
<name>A0A502I6T8_9PSED</name>
<proteinExistence type="predicted"/>
<dbReference type="Gene3D" id="3.40.50.1010">
    <property type="entry name" value="5'-nuclease"/>
    <property type="match status" value="1"/>
</dbReference>
<evidence type="ECO:0000313" key="3">
    <source>
        <dbReference type="Proteomes" id="UP000317933"/>
    </source>
</evidence>
<protein>
    <submittedName>
        <fullName evidence="2">NYN domain-containing protein</fullName>
    </submittedName>
</protein>
<dbReference type="GO" id="GO:0004540">
    <property type="term" value="F:RNA nuclease activity"/>
    <property type="evidence" value="ECO:0007669"/>
    <property type="project" value="InterPro"/>
</dbReference>
<dbReference type="Proteomes" id="UP000317933">
    <property type="component" value="Unassembled WGS sequence"/>
</dbReference>
<organism evidence="2 3">
    <name type="scientific">Pseudomonas arsenicoxydans</name>
    <dbReference type="NCBI Taxonomy" id="702115"/>
    <lineage>
        <taxon>Bacteria</taxon>
        <taxon>Pseudomonadati</taxon>
        <taxon>Pseudomonadota</taxon>
        <taxon>Gammaproteobacteria</taxon>
        <taxon>Pseudomonadales</taxon>
        <taxon>Pseudomonadaceae</taxon>
        <taxon>Pseudomonas</taxon>
    </lineage>
</organism>
<dbReference type="AlphaFoldDB" id="A0A502I6T8"/>
<comment type="caution">
    <text evidence="2">The sequence shown here is derived from an EMBL/GenBank/DDBJ whole genome shotgun (WGS) entry which is preliminary data.</text>
</comment>
<sequence>MKRTAILIDGGFFFQRVMFFTRKFFGRSLMLSAEQLAQIIKIVARHHLEDERSPCRELYRIYFYDCPPPSNQVRLPVIPHGHKTSGYLNFNTHSPYLLRRNLHAHLKASRKTALRLGELGKNGEWQLNTHSLKALLNGQREWCDLTNDDFHYRVEQKIVDTKLGMDITVLALEKLVDVIVLMAGDSDFVPAAKLARMKGIDFVLDPMWANTTESLSEHVDGVRSFDLVRILQRVTDAELIQQPEWWSGEQLVGRVRTQKI</sequence>
<dbReference type="Pfam" id="PF01936">
    <property type="entry name" value="NYN"/>
    <property type="match status" value="1"/>
</dbReference>
<dbReference type="RefSeq" id="WP_140663939.1">
    <property type="nucleotide sequence ID" value="NZ_RCZE01000001.1"/>
</dbReference>
<evidence type="ECO:0000259" key="1">
    <source>
        <dbReference type="Pfam" id="PF01936"/>
    </source>
</evidence>
<feature type="domain" description="NYN" evidence="1">
    <location>
        <begin position="155"/>
        <end position="219"/>
    </location>
</feature>
<reference evidence="2 3" key="1">
    <citation type="journal article" date="2019" name="Environ. Microbiol.">
        <title>Species interactions and distinct microbial communities in high Arctic permafrost affected cryosols are associated with the CH4 and CO2 gas fluxes.</title>
        <authorList>
            <person name="Altshuler I."/>
            <person name="Hamel J."/>
            <person name="Turney S."/>
            <person name="Magnuson E."/>
            <person name="Levesque R."/>
            <person name="Greer C."/>
            <person name="Whyte L.G."/>
        </authorList>
    </citation>
    <scope>NUCLEOTIDE SEQUENCE [LARGE SCALE GENOMIC DNA]</scope>
    <source>
        <strain evidence="2 3">E3</strain>
    </source>
</reference>
<evidence type="ECO:0000313" key="2">
    <source>
        <dbReference type="EMBL" id="TPG81366.1"/>
    </source>
</evidence>
<dbReference type="EMBL" id="RCZE01000001">
    <property type="protein sequence ID" value="TPG81366.1"/>
    <property type="molecule type" value="Genomic_DNA"/>
</dbReference>